<dbReference type="PANTHER" id="PTHR21021:SF16">
    <property type="entry name" value="TIP41-LIKE PROTEIN"/>
    <property type="match status" value="1"/>
</dbReference>
<keyword evidence="3" id="KW-1185">Reference proteome</keyword>
<organism evidence="2 3">
    <name type="scientific">Porphyridium purpureum</name>
    <name type="common">Red alga</name>
    <name type="synonym">Porphyridium cruentum</name>
    <dbReference type="NCBI Taxonomy" id="35688"/>
    <lineage>
        <taxon>Eukaryota</taxon>
        <taxon>Rhodophyta</taxon>
        <taxon>Bangiophyceae</taxon>
        <taxon>Porphyridiales</taxon>
        <taxon>Porphyridiaceae</taxon>
        <taxon>Porphyridium</taxon>
    </lineage>
</organism>
<dbReference type="Proteomes" id="UP000324585">
    <property type="component" value="Unassembled WGS sequence"/>
</dbReference>
<comment type="caution">
    <text evidence="2">The sequence shown here is derived from an EMBL/GenBank/DDBJ whole genome shotgun (WGS) entry which is preliminary data.</text>
</comment>
<dbReference type="GO" id="GO:0031929">
    <property type="term" value="P:TOR signaling"/>
    <property type="evidence" value="ECO:0007669"/>
    <property type="project" value="TreeGrafter"/>
</dbReference>
<evidence type="ECO:0000313" key="3">
    <source>
        <dbReference type="Proteomes" id="UP000324585"/>
    </source>
</evidence>
<dbReference type="PANTHER" id="PTHR21021">
    <property type="entry name" value="GAF/PUTATIVE CYTOSKELETAL PROTEIN"/>
    <property type="match status" value="1"/>
</dbReference>
<dbReference type="InterPro" id="IPR007303">
    <property type="entry name" value="TIP41-like"/>
</dbReference>
<sequence>MSGKKANGVSMVEHAGWRVSAVSQAMMSSEENDALLEARICGDAFTLPGVVFPHNVLRIEQLADPDGGEEQGMKCVLEFSVRAALQGVGPADPKLSVLASDSWKQKSARPDVQHLDTTADWTFSTNYHGSLTGAELIGRSAGPASPTEDPDQPERPRLQTIDLERCRQTNLPIRFYAEVILFEDELDDHGAVLCSVRVRVMDSFFLVLFRYFLRIDHVLVRFRETRYYHVFGERVIVQENQERESPLDALQFKIPGNSFGDPDRLQPHVKLLRSELINWKLSM</sequence>
<accession>A0A5J4Z9N1</accession>
<evidence type="ECO:0000256" key="1">
    <source>
        <dbReference type="ARBA" id="ARBA00006658"/>
    </source>
</evidence>
<dbReference type="GO" id="GO:0005829">
    <property type="term" value="C:cytosol"/>
    <property type="evidence" value="ECO:0007669"/>
    <property type="project" value="TreeGrafter"/>
</dbReference>
<dbReference type="Pfam" id="PF04176">
    <property type="entry name" value="TIP41"/>
    <property type="match status" value="1"/>
</dbReference>
<evidence type="ECO:0000313" key="2">
    <source>
        <dbReference type="EMBL" id="KAA8500035.1"/>
    </source>
</evidence>
<dbReference type="EMBL" id="VRMN01000001">
    <property type="protein sequence ID" value="KAA8500035.1"/>
    <property type="molecule type" value="Genomic_DNA"/>
</dbReference>
<protein>
    <submittedName>
        <fullName evidence="2">TIP41-like protein</fullName>
    </submittedName>
</protein>
<dbReference type="AlphaFoldDB" id="A0A5J4Z9N1"/>
<gene>
    <name evidence="2" type="ORF">FVE85_7620</name>
</gene>
<dbReference type="OrthoDB" id="10253878at2759"/>
<proteinExistence type="inferred from homology"/>
<name>A0A5J4Z9N1_PORPP</name>
<reference evidence="3" key="1">
    <citation type="journal article" date="2019" name="Nat. Commun.">
        <title>Expansion of phycobilisome linker gene families in mesophilic red algae.</title>
        <authorList>
            <person name="Lee J."/>
            <person name="Kim D."/>
            <person name="Bhattacharya D."/>
            <person name="Yoon H.S."/>
        </authorList>
    </citation>
    <scope>NUCLEOTIDE SEQUENCE [LARGE SCALE GENOMIC DNA]</scope>
    <source>
        <strain evidence="3">CCMP 1328</strain>
    </source>
</reference>
<comment type="similarity">
    <text evidence="1">Belongs to the TIP41 family.</text>
</comment>
<dbReference type="OMA" id="DMILFED"/>
<dbReference type="InterPro" id="IPR051330">
    <property type="entry name" value="Phosphatase_reg/MetRdx"/>
</dbReference>